<protein>
    <submittedName>
        <fullName evidence="1">32397_t:CDS:1</fullName>
    </submittedName>
</protein>
<keyword evidence="2" id="KW-1185">Reference proteome</keyword>
<organism evidence="1 2">
    <name type="scientific">Racocetra persica</name>
    <dbReference type="NCBI Taxonomy" id="160502"/>
    <lineage>
        <taxon>Eukaryota</taxon>
        <taxon>Fungi</taxon>
        <taxon>Fungi incertae sedis</taxon>
        <taxon>Mucoromycota</taxon>
        <taxon>Glomeromycotina</taxon>
        <taxon>Glomeromycetes</taxon>
        <taxon>Diversisporales</taxon>
        <taxon>Gigasporaceae</taxon>
        <taxon>Racocetra</taxon>
    </lineage>
</organism>
<dbReference type="EMBL" id="CAJVQC010014626">
    <property type="protein sequence ID" value="CAG8659005.1"/>
    <property type="molecule type" value="Genomic_DNA"/>
</dbReference>
<feature type="non-terminal residue" evidence="1">
    <location>
        <position position="1"/>
    </location>
</feature>
<reference evidence="1" key="1">
    <citation type="submission" date="2021-06" db="EMBL/GenBank/DDBJ databases">
        <authorList>
            <person name="Kallberg Y."/>
            <person name="Tangrot J."/>
            <person name="Rosling A."/>
        </authorList>
    </citation>
    <scope>NUCLEOTIDE SEQUENCE</scope>
    <source>
        <strain evidence="1">MA461A</strain>
    </source>
</reference>
<evidence type="ECO:0000313" key="2">
    <source>
        <dbReference type="Proteomes" id="UP000789920"/>
    </source>
</evidence>
<dbReference type="Proteomes" id="UP000789920">
    <property type="component" value="Unassembled WGS sequence"/>
</dbReference>
<evidence type="ECO:0000313" key="1">
    <source>
        <dbReference type="EMBL" id="CAG8659005.1"/>
    </source>
</evidence>
<name>A0ACA9NJ83_9GLOM</name>
<sequence length="74" mass="8487">GEIGNGSFGRVFKVYSKYMKEFVALKVFHNDPIDFDENLFNGFIREIKIVTPLDHKNIIRFFGITQGMLTLCVG</sequence>
<proteinExistence type="predicted"/>
<accession>A0ACA9NJ83</accession>
<gene>
    <name evidence="1" type="ORF">RPERSI_LOCUS8195</name>
</gene>
<comment type="caution">
    <text evidence="1">The sequence shown here is derived from an EMBL/GenBank/DDBJ whole genome shotgun (WGS) entry which is preliminary data.</text>
</comment>